<dbReference type="HOGENOM" id="CLU_706084_0_0_1"/>
<dbReference type="EMBL" id="KN833025">
    <property type="protein sequence ID" value="KIM77381.1"/>
    <property type="molecule type" value="Genomic_DNA"/>
</dbReference>
<accession>A0A0C3FC91</accession>
<dbReference type="OrthoDB" id="5569309at2759"/>
<keyword evidence="2" id="KW-1133">Transmembrane helix</keyword>
<evidence type="ECO:0000313" key="4">
    <source>
        <dbReference type="Proteomes" id="UP000054166"/>
    </source>
</evidence>
<keyword evidence="2" id="KW-0812">Transmembrane</keyword>
<dbReference type="GO" id="GO:0016020">
    <property type="term" value="C:membrane"/>
    <property type="evidence" value="ECO:0007669"/>
    <property type="project" value="TreeGrafter"/>
</dbReference>
<dbReference type="STRING" id="765440.A0A0C3FC91"/>
<feature type="transmembrane region" description="Helical" evidence="2">
    <location>
        <begin position="189"/>
        <end position="210"/>
    </location>
</feature>
<sequence>MATVAFSGSLQPKKKAELQEIATALQISDQGTKEDLQNRIKAHLDKHQTKLEEEPAFTGLFGRVKRKRGGSEKPQPTAGRFAQDDSSSSDRSPTRTGRRVTALNPIRESTPVEDSGAVSSLLSRFGLTSRPSTDNGGALISSPSKSIREMIPTPSDMLSVVKRREEIVLQRGNDMLLTLRVFLSNSRNIWSLTALFELLFILYAIIPWALVDVPLSPTASSQSYSVAVPYPPLAAFQQRAFWKTLGHWAVPALFIPALFGTLISFSPAPQRGPYASSLPFDALTASIIRLAAQIAYPFATIEKNVQGVDVLGWRWRVLGAGVGVAFAFAEAISGNLPGTVVVEDIDGDLIPLQIEG</sequence>
<feature type="transmembrane region" description="Helical" evidence="2">
    <location>
        <begin position="245"/>
        <end position="265"/>
    </location>
</feature>
<dbReference type="AlphaFoldDB" id="A0A0C3FC91"/>
<reference evidence="3 4" key="1">
    <citation type="submission" date="2014-04" db="EMBL/GenBank/DDBJ databases">
        <authorList>
            <consortium name="DOE Joint Genome Institute"/>
            <person name="Kuo A."/>
            <person name="Tarkka M."/>
            <person name="Buscot F."/>
            <person name="Kohler A."/>
            <person name="Nagy L.G."/>
            <person name="Floudas D."/>
            <person name="Copeland A."/>
            <person name="Barry K.W."/>
            <person name="Cichocki N."/>
            <person name="Veneault-Fourrey C."/>
            <person name="LaButti K."/>
            <person name="Lindquist E.A."/>
            <person name="Lipzen A."/>
            <person name="Lundell T."/>
            <person name="Morin E."/>
            <person name="Murat C."/>
            <person name="Sun H."/>
            <person name="Tunlid A."/>
            <person name="Henrissat B."/>
            <person name="Grigoriev I.V."/>
            <person name="Hibbett D.S."/>
            <person name="Martin F."/>
            <person name="Nordberg H.P."/>
            <person name="Cantor M.N."/>
            <person name="Hua S.X."/>
        </authorList>
    </citation>
    <scope>NUCLEOTIDE SEQUENCE [LARGE SCALE GENOMIC DNA]</scope>
    <source>
        <strain evidence="3 4">F 1598</strain>
    </source>
</reference>
<evidence type="ECO:0000256" key="2">
    <source>
        <dbReference type="SAM" id="Phobius"/>
    </source>
</evidence>
<protein>
    <recommendedName>
        <fullName evidence="5">SAP domain-containing protein</fullName>
    </recommendedName>
</protein>
<name>A0A0C3FC91_PILCF</name>
<dbReference type="Proteomes" id="UP000054166">
    <property type="component" value="Unassembled WGS sequence"/>
</dbReference>
<dbReference type="Pfam" id="PF18953">
    <property type="entry name" value="SAP_new25"/>
    <property type="match status" value="1"/>
</dbReference>
<organism evidence="3 4">
    <name type="scientific">Piloderma croceum (strain F 1598)</name>
    <dbReference type="NCBI Taxonomy" id="765440"/>
    <lineage>
        <taxon>Eukaryota</taxon>
        <taxon>Fungi</taxon>
        <taxon>Dikarya</taxon>
        <taxon>Basidiomycota</taxon>
        <taxon>Agaricomycotina</taxon>
        <taxon>Agaricomycetes</taxon>
        <taxon>Agaricomycetidae</taxon>
        <taxon>Atheliales</taxon>
        <taxon>Atheliaceae</taxon>
        <taxon>Piloderma</taxon>
    </lineage>
</organism>
<keyword evidence="4" id="KW-1185">Reference proteome</keyword>
<dbReference type="PANTHER" id="PTHR41807:SF1">
    <property type="entry name" value="GLUTATHIONE TRANSFERASE 3"/>
    <property type="match status" value="1"/>
</dbReference>
<gene>
    <name evidence="3" type="ORF">PILCRDRAFT_825340</name>
</gene>
<dbReference type="PANTHER" id="PTHR41807">
    <property type="entry name" value="GLUTATHIONE TRANSFERASE 3"/>
    <property type="match status" value="1"/>
</dbReference>
<evidence type="ECO:0000313" key="3">
    <source>
        <dbReference type="EMBL" id="KIM77381.1"/>
    </source>
</evidence>
<evidence type="ECO:0008006" key="5">
    <source>
        <dbReference type="Google" id="ProtNLM"/>
    </source>
</evidence>
<dbReference type="InParanoid" id="A0A0C3FC91"/>
<dbReference type="InterPro" id="IPR038872">
    <property type="entry name" value="Put_GTT3"/>
</dbReference>
<feature type="region of interest" description="Disordered" evidence="1">
    <location>
        <begin position="46"/>
        <end position="115"/>
    </location>
</feature>
<proteinExistence type="predicted"/>
<keyword evidence="2" id="KW-0472">Membrane</keyword>
<reference evidence="4" key="2">
    <citation type="submission" date="2015-01" db="EMBL/GenBank/DDBJ databases">
        <title>Evolutionary Origins and Diversification of the Mycorrhizal Mutualists.</title>
        <authorList>
            <consortium name="DOE Joint Genome Institute"/>
            <consortium name="Mycorrhizal Genomics Consortium"/>
            <person name="Kohler A."/>
            <person name="Kuo A."/>
            <person name="Nagy L.G."/>
            <person name="Floudas D."/>
            <person name="Copeland A."/>
            <person name="Barry K.W."/>
            <person name="Cichocki N."/>
            <person name="Veneault-Fourrey C."/>
            <person name="LaButti K."/>
            <person name="Lindquist E.A."/>
            <person name="Lipzen A."/>
            <person name="Lundell T."/>
            <person name="Morin E."/>
            <person name="Murat C."/>
            <person name="Riley R."/>
            <person name="Ohm R."/>
            <person name="Sun H."/>
            <person name="Tunlid A."/>
            <person name="Henrissat B."/>
            <person name="Grigoriev I.V."/>
            <person name="Hibbett D.S."/>
            <person name="Martin F."/>
        </authorList>
    </citation>
    <scope>NUCLEOTIDE SEQUENCE [LARGE SCALE GENOMIC DNA]</scope>
    <source>
        <strain evidence="4">F 1598</strain>
    </source>
</reference>
<evidence type="ECO:0000256" key="1">
    <source>
        <dbReference type="SAM" id="MobiDB-lite"/>
    </source>
</evidence>